<evidence type="ECO:0000313" key="6">
    <source>
        <dbReference type="Proteomes" id="UP000254866"/>
    </source>
</evidence>
<dbReference type="InterPro" id="IPR055647">
    <property type="entry name" value="DUF7223"/>
</dbReference>
<evidence type="ECO:0000313" key="5">
    <source>
        <dbReference type="EMBL" id="RDL37181.1"/>
    </source>
</evidence>
<comment type="caution">
    <text evidence="5">The sequence shown here is derived from an EMBL/GenBank/DDBJ whole genome shotgun (WGS) entry which is preliminary data.</text>
</comment>
<dbReference type="Proteomes" id="UP000254866">
    <property type="component" value="Unassembled WGS sequence"/>
</dbReference>
<dbReference type="RefSeq" id="XP_031869837.1">
    <property type="nucleotide sequence ID" value="XM_032013237.1"/>
</dbReference>
<dbReference type="STRING" id="2656787.A0A370TNT5"/>
<dbReference type="OrthoDB" id="5382170at2759"/>
<evidence type="ECO:0000259" key="4">
    <source>
        <dbReference type="Pfam" id="PF23865"/>
    </source>
</evidence>
<name>A0A370TNT5_9HELO</name>
<feature type="domain" description="DUF7223" evidence="4">
    <location>
        <begin position="252"/>
        <end position="472"/>
    </location>
</feature>
<feature type="chain" id="PRO_5016843983" description="Gpi anchored protein" evidence="2">
    <location>
        <begin position="22"/>
        <end position="602"/>
    </location>
</feature>
<evidence type="ECO:0008006" key="7">
    <source>
        <dbReference type="Google" id="ProtNLM"/>
    </source>
</evidence>
<sequence>MFSCVCNIVVLVFVLCSIANASVIEGSEVVLRSLPKNQSPKLVAVAARPGLQIRDESFTPNRHCLHHYAENTPSFDGGRTRFAKTATKYKLPALVLEDIEMALDNVQCFASTITVEFSNKQTLAAARESWDHLEQFLIITSHPGCNMDGERTPYLVSGIIYGKETSKVAFSVKRLEWGDAYDSMKVSFGTTASQYPPSSFRSHEGLRRRAATSSKESSPASPTDATNANSSIHSANIGFRVPAQQNLLGSGILSNSVSDVLAVKCKECTLNGNIDIAEGEFTLGNSTTDVGKAVDFINSGFFRAVANNMSAHVLLDISLTLSKPQTWSKILTEITLPGFEIPGIAAVGPMFRPVVQGSIAMQGKLDFQYGFDMKVPDNSSITLNIGNLTQSSASGFKDTKINAIPFTATSPEVSLKLGLGLRAELLLGIDILSGRGDINAGAFFDLPSLQVTISATSGVDSNCEPASNITSVAQLASNIFPNLTHIVGTAEIDTGLQAAVAMNIPNVISISTASSTALAATTFTLPTACLSFNAAEKAFVSPTPTPTTTVTTSPGGKGGSAPAKAAADSAGNAKAAVPFTNGGPVWWSGAMLLAVFFVALSL</sequence>
<accession>A0A370TNT5</accession>
<evidence type="ECO:0000256" key="1">
    <source>
        <dbReference type="SAM" id="MobiDB-lite"/>
    </source>
</evidence>
<keyword evidence="6" id="KW-1185">Reference proteome</keyword>
<evidence type="ECO:0000259" key="3">
    <source>
        <dbReference type="Pfam" id="PF22974"/>
    </source>
</evidence>
<dbReference type="EMBL" id="NPIC01000003">
    <property type="protein sequence ID" value="RDL37181.1"/>
    <property type="molecule type" value="Genomic_DNA"/>
</dbReference>
<dbReference type="GeneID" id="43597463"/>
<keyword evidence="2" id="KW-0732">Signal</keyword>
<dbReference type="InterPro" id="IPR054293">
    <property type="entry name" value="DUF7029"/>
</dbReference>
<feature type="domain" description="DUF7029" evidence="3">
    <location>
        <begin position="87"/>
        <end position="184"/>
    </location>
</feature>
<dbReference type="AlphaFoldDB" id="A0A370TNT5"/>
<proteinExistence type="predicted"/>
<gene>
    <name evidence="5" type="ORF">BP5553_04614</name>
</gene>
<dbReference type="Pfam" id="PF22974">
    <property type="entry name" value="DUF7029"/>
    <property type="match status" value="1"/>
</dbReference>
<evidence type="ECO:0000256" key="2">
    <source>
        <dbReference type="SAM" id="SignalP"/>
    </source>
</evidence>
<feature type="region of interest" description="Disordered" evidence="1">
    <location>
        <begin position="192"/>
        <end position="229"/>
    </location>
</feature>
<feature type="signal peptide" evidence="2">
    <location>
        <begin position="1"/>
        <end position="21"/>
    </location>
</feature>
<feature type="region of interest" description="Disordered" evidence="1">
    <location>
        <begin position="543"/>
        <end position="564"/>
    </location>
</feature>
<feature type="compositionally biased region" description="Polar residues" evidence="1">
    <location>
        <begin position="211"/>
        <end position="229"/>
    </location>
</feature>
<protein>
    <recommendedName>
        <fullName evidence="7">Gpi anchored protein</fullName>
    </recommendedName>
</protein>
<reference evidence="5 6" key="1">
    <citation type="journal article" date="2018" name="IMA Fungus">
        <title>IMA Genome-F 9: Draft genome sequence of Annulohypoxylon stygium, Aspergillus mulundensis, Berkeleyomyces basicola (syn. Thielaviopsis basicola), Ceratocystis smalleyi, two Cercospora beticola strains, Coleophoma cylindrospora, Fusarium fracticaudum, Phialophora cf. hyalina, and Morchella septimelata.</title>
        <authorList>
            <person name="Wingfield B.D."/>
            <person name="Bills G.F."/>
            <person name="Dong Y."/>
            <person name="Huang W."/>
            <person name="Nel W.J."/>
            <person name="Swalarsk-Parry B.S."/>
            <person name="Vaghefi N."/>
            <person name="Wilken P.M."/>
            <person name="An Z."/>
            <person name="de Beer Z.W."/>
            <person name="De Vos L."/>
            <person name="Chen L."/>
            <person name="Duong T.A."/>
            <person name="Gao Y."/>
            <person name="Hammerbacher A."/>
            <person name="Kikkert J.R."/>
            <person name="Li Y."/>
            <person name="Li H."/>
            <person name="Li K."/>
            <person name="Li Q."/>
            <person name="Liu X."/>
            <person name="Ma X."/>
            <person name="Naidoo K."/>
            <person name="Pethybridge S.J."/>
            <person name="Sun J."/>
            <person name="Steenkamp E.T."/>
            <person name="van der Nest M.A."/>
            <person name="van Wyk S."/>
            <person name="Wingfield M.J."/>
            <person name="Xiong C."/>
            <person name="Yue Q."/>
            <person name="Zhang X."/>
        </authorList>
    </citation>
    <scope>NUCLEOTIDE SEQUENCE [LARGE SCALE GENOMIC DNA]</scope>
    <source>
        <strain evidence="5 6">BP 5553</strain>
    </source>
</reference>
<dbReference type="Pfam" id="PF23865">
    <property type="entry name" value="DUF7223"/>
    <property type="match status" value="1"/>
</dbReference>
<organism evidence="5 6">
    <name type="scientific">Venustampulla echinocandica</name>
    <dbReference type="NCBI Taxonomy" id="2656787"/>
    <lineage>
        <taxon>Eukaryota</taxon>
        <taxon>Fungi</taxon>
        <taxon>Dikarya</taxon>
        <taxon>Ascomycota</taxon>
        <taxon>Pezizomycotina</taxon>
        <taxon>Leotiomycetes</taxon>
        <taxon>Helotiales</taxon>
        <taxon>Pleuroascaceae</taxon>
        <taxon>Venustampulla</taxon>
    </lineage>
</organism>